<proteinExistence type="inferred from homology"/>
<dbReference type="Pfam" id="PF13765">
    <property type="entry name" value="PRY"/>
    <property type="match status" value="1"/>
</dbReference>
<evidence type="ECO:0000256" key="8">
    <source>
        <dbReference type="ARBA" id="ARBA00023180"/>
    </source>
</evidence>
<keyword evidence="8" id="KW-0325">Glycoprotein</keyword>
<dbReference type="SMART" id="SM00406">
    <property type="entry name" value="IGv"/>
    <property type="match status" value="1"/>
</dbReference>
<comment type="caution">
    <text evidence="14">The sequence shown here is derived from an EMBL/GenBank/DDBJ whole genome shotgun (WGS) entry which is preliminary data.</text>
</comment>
<dbReference type="SUPFAM" id="SSF49899">
    <property type="entry name" value="Concanavalin A-like lectins/glucanases"/>
    <property type="match status" value="1"/>
</dbReference>
<dbReference type="GO" id="GO:1903037">
    <property type="term" value="P:regulation of leukocyte cell-cell adhesion"/>
    <property type="evidence" value="ECO:0007669"/>
    <property type="project" value="UniProtKB-ARBA"/>
</dbReference>
<dbReference type="GO" id="GO:0050863">
    <property type="term" value="P:regulation of T cell activation"/>
    <property type="evidence" value="ECO:0007669"/>
    <property type="project" value="UniProtKB-ARBA"/>
</dbReference>
<keyword evidence="7" id="KW-1015">Disulfide bond</keyword>
<dbReference type="FunFam" id="2.60.40.10:FF:000142">
    <property type="entry name" value="V-set domain-containing T-cell activation inhibitor 1"/>
    <property type="match status" value="1"/>
</dbReference>
<evidence type="ECO:0000256" key="5">
    <source>
        <dbReference type="ARBA" id="ARBA00022989"/>
    </source>
</evidence>
<dbReference type="Pfam" id="PF22705">
    <property type="entry name" value="C2-set_3"/>
    <property type="match status" value="1"/>
</dbReference>
<dbReference type="GO" id="GO:0005102">
    <property type="term" value="F:signaling receptor binding"/>
    <property type="evidence" value="ECO:0007669"/>
    <property type="project" value="TreeGrafter"/>
</dbReference>
<dbReference type="GO" id="GO:0009897">
    <property type="term" value="C:external side of plasma membrane"/>
    <property type="evidence" value="ECO:0007669"/>
    <property type="project" value="TreeGrafter"/>
</dbReference>
<keyword evidence="9" id="KW-0393">Immunoglobulin domain</keyword>
<dbReference type="PROSITE" id="PS50835">
    <property type="entry name" value="IG_LIKE"/>
    <property type="match status" value="2"/>
</dbReference>
<dbReference type="Gene3D" id="2.60.40.10">
    <property type="entry name" value="Immunoglobulins"/>
    <property type="match status" value="2"/>
</dbReference>
<dbReference type="SMART" id="SM00409">
    <property type="entry name" value="IG"/>
    <property type="match status" value="1"/>
</dbReference>
<dbReference type="InterPro" id="IPR013320">
    <property type="entry name" value="ConA-like_dom_sf"/>
</dbReference>
<dbReference type="Gene3D" id="2.60.120.920">
    <property type="match status" value="1"/>
</dbReference>
<accession>A0A8J4X5W8</accession>
<dbReference type="EMBL" id="QNUK01000084">
    <property type="protein sequence ID" value="KAF5902819.1"/>
    <property type="molecule type" value="Genomic_DNA"/>
</dbReference>
<dbReference type="InterPro" id="IPR013106">
    <property type="entry name" value="Ig_V-set"/>
</dbReference>
<evidence type="ECO:0000256" key="7">
    <source>
        <dbReference type="ARBA" id="ARBA00023157"/>
    </source>
</evidence>
<feature type="non-terminal residue" evidence="14">
    <location>
        <position position="1"/>
    </location>
</feature>
<keyword evidence="3 10" id="KW-0812">Transmembrane</keyword>
<evidence type="ECO:0000259" key="12">
    <source>
        <dbReference type="PROSITE" id="PS50188"/>
    </source>
</evidence>
<evidence type="ECO:0000256" key="11">
    <source>
        <dbReference type="SAM" id="SignalP"/>
    </source>
</evidence>
<dbReference type="InterPro" id="IPR013783">
    <property type="entry name" value="Ig-like_fold"/>
</dbReference>
<feature type="domain" description="Ig-like" evidence="13">
    <location>
        <begin position="19"/>
        <end position="131"/>
    </location>
</feature>
<dbReference type="CDD" id="cd13733">
    <property type="entry name" value="SPRY_PRY_C-I_1"/>
    <property type="match status" value="1"/>
</dbReference>
<dbReference type="InterPro" id="IPR036179">
    <property type="entry name" value="Ig-like_dom_sf"/>
</dbReference>
<dbReference type="SUPFAM" id="SSF48726">
    <property type="entry name" value="Immunoglobulin"/>
    <property type="match status" value="2"/>
</dbReference>
<dbReference type="SMART" id="SM00449">
    <property type="entry name" value="SPRY"/>
    <property type="match status" value="1"/>
</dbReference>
<feature type="domain" description="Ig-like" evidence="13">
    <location>
        <begin position="152"/>
        <end position="226"/>
    </location>
</feature>
<dbReference type="InterPro" id="IPR003879">
    <property type="entry name" value="Butyrophylin_SPRY"/>
</dbReference>
<dbReference type="FunFam" id="2.60.120.920:FF:000004">
    <property type="entry name" value="Butyrophilin subfamily 1 member A1"/>
    <property type="match status" value="1"/>
</dbReference>
<dbReference type="PANTHER" id="PTHR24100:SF151">
    <property type="entry name" value="ICOS LIGAND"/>
    <property type="match status" value="1"/>
</dbReference>
<dbReference type="Proteomes" id="UP000727407">
    <property type="component" value="Unassembled WGS sequence"/>
</dbReference>
<feature type="domain" description="B30.2/SPRY" evidence="12">
    <location>
        <begin position="279"/>
        <end position="467"/>
    </location>
</feature>
<evidence type="ECO:0000256" key="4">
    <source>
        <dbReference type="ARBA" id="ARBA00022729"/>
    </source>
</evidence>
<evidence type="ECO:0000256" key="2">
    <source>
        <dbReference type="ARBA" id="ARBA00007591"/>
    </source>
</evidence>
<comment type="similarity">
    <text evidence="2">Belongs to the immunoglobulin superfamily. BTN/MOG family.</text>
</comment>
<evidence type="ECO:0000256" key="10">
    <source>
        <dbReference type="SAM" id="Phobius"/>
    </source>
</evidence>
<sequence>MFLCVTLLILHNLMESQSERVVGPDAPLVASAGEDLILPCYINPSTSAVGMRVEWFKLDKVNSLVHLYEDREDKSDSQADSYKRRTSLFKDELQKGNASLRLSSLRVSDEGKYKCFIEDKSWFDDTTVSVNVKAQGSHLVITMESYDNSGGINLMCESKGWNPEPKVNWLDRQGDPLPAEETQIHRETEGFNVKRRITVHDYSDSNKFYCRFEQPDHMKEAEVIINGKVFDTWKVAVGISFSTCLFTVAWIVIAVIWYKKVMQRRMMERVVKEIKEFAGPQTQRMESVLGDKKKSAEDVTLDPDTAHPNLRVSEDGKQVTCGDTPQNLPDTLERFDDCIHLVGKESFSSKNFYYEVQVSGKTAWILGVMKEGSNRKGIVTLTPQNGFWTLELKNKNEYKAHAGTGVFTEVLLTLRQKAEQVGVFVDYNNGQVSFYDVKSSSHIYSFTNQSFAGAKLYPFFSPQYREG</sequence>
<dbReference type="Pfam" id="PF00622">
    <property type="entry name" value="SPRY"/>
    <property type="match status" value="1"/>
</dbReference>
<evidence type="ECO:0000256" key="1">
    <source>
        <dbReference type="ARBA" id="ARBA00004479"/>
    </source>
</evidence>
<dbReference type="InterPro" id="IPR050504">
    <property type="entry name" value="IgSF_BTN/MOG"/>
</dbReference>
<dbReference type="InterPro" id="IPR001870">
    <property type="entry name" value="B30.2/SPRY"/>
</dbReference>
<dbReference type="InterPro" id="IPR003877">
    <property type="entry name" value="SPRY_dom"/>
</dbReference>
<dbReference type="InterPro" id="IPR043136">
    <property type="entry name" value="B30.2/SPRY_sf"/>
</dbReference>
<dbReference type="AlphaFoldDB" id="A0A8J4X5W8"/>
<dbReference type="InterPro" id="IPR003599">
    <property type="entry name" value="Ig_sub"/>
</dbReference>
<dbReference type="SMART" id="SM00589">
    <property type="entry name" value="PRY"/>
    <property type="match status" value="1"/>
</dbReference>
<organism evidence="14 15">
    <name type="scientific">Clarias magur</name>
    <name type="common">Asian catfish</name>
    <name type="synonym">Macropteronotus magur</name>
    <dbReference type="NCBI Taxonomy" id="1594786"/>
    <lineage>
        <taxon>Eukaryota</taxon>
        <taxon>Metazoa</taxon>
        <taxon>Chordata</taxon>
        <taxon>Craniata</taxon>
        <taxon>Vertebrata</taxon>
        <taxon>Euteleostomi</taxon>
        <taxon>Actinopterygii</taxon>
        <taxon>Neopterygii</taxon>
        <taxon>Teleostei</taxon>
        <taxon>Ostariophysi</taxon>
        <taxon>Siluriformes</taxon>
        <taxon>Clariidae</taxon>
        <taxon>Clarias</taxon>
    </lineage>
</organism>
<evidence type="ECO:0000256" key="6">
    <source>
        <dbReference type="ARBA" id="ARBA00023136"/>
    </source>
</evidence>
<gene>
    <name evidence="14" type="ORF">DAT39_007481</name>
</gene>
<dbReference type="InterPro" id="IPR006574">
    <property type="entry name" value="PRY"/>
</dbReference>
<evidence type="ECO:0000256" key="3">
    <source>
        <dbReference type="ARBA" id="ARBA00022692"/>
    </source>
</evidence>
<dbReference type="Pfam" id="PF07686">
    <property type="entry name" value="V-set"/>
    <property type="match status" value="1"/>
</dbReference>
<reference evidence="14" key="1">
    <citation type="submission" date="2020-07" db="EMBL/GenBank/DDBJ databases">
        <title>Clarias magur genome sequencing, assembly and annotation.</title>
        <authorList>
            <person name="Kushwaha B."/>
            <person name="Kumar R."/>
            <person name="Das P."/>
            <person name="Joshi C.G."/>
            <person name="Kumar D."/>
            <person name="Nagpure N.S."/>
            <person name="Pandey M."/>
            <person name="Agarwal S."/>
            <person name="Srivastava S."/>
            <person name="Singh M."/>
            <person name="Sahoo L."/>
            <person name="Jayasankar P."/>
            <person name="Meher P.K."/>
            <person name="Koringa P.G."/>
            <person name="Iquebal M.A."/>
            <person name="Das S.P."/>
            <person name="Bit A."/>
            <person name="Patnaik S."/>
            <person name="Patel N."/>
            <person name="Shah T.M."/>
            <person name="Hinsu A."/>
            <person name="Jena J.K."/>
        </authorList>
    </citation>
    <scope>NUCLEOTIDE SEQUENCE</scope>
    <source>
        <strain evidence="14">CIFAMagur01</strain>
        <tissue evidence="14">Testis</tissue>
    </source>
</reference>
<evidence type="ECO:0000313" key="14">
    <source>
        <dbReference type="EMBL" id="KAF5902819.1"/>
    </source>
</evidence>
<comment type="subcellular location">
    <subcellularLocation>
        <location evidence="1">Membrane</location>
        <topology evidence="1">Single-pass type I membrane protein</topology>
    </subcellularLocation>
</comment>
<dbReference type="InterPro" id="IPR053896">
    <property type="entry name" value="BTN3A2-like_Ig-C"/>
</dbReference>
<dbReference type="GO" id="GO:0001817">
    <property type="term" value="P:regulation of cytokine production"/>
    <property type="evidence" value="ECO:0007669"/>
    <property type="project" value="TreeGrafter"/>
</dbReference>
<dbReference type="InterPro" id="IPR007110">
    <property type="entry name" value="Ig-like_dom"/>
</dbReference>
<dbReference type="OrthoDB" id="10055806at2759"/>
<keyword evidence="15" id="KW-1185">Reference proteome</keyword>
<evidence type="ECO:0000259" key="13">
    <source>
        <dbReference type="PROSITE" id="PS50835"/>
    </source>
</evidence>
<feature type="chain" id="PRO_5035259630" evidence="11">
    <location>
        <begin position="19"/>
        <end position="467"/>
    </location>
</feature>
<keyword evidence="5 10" id="KW-1133">Transmembrane helix</keyword>
<keyword evidence="6 10" id="KW-0472">Membrane</keyword>
<feature type="signal peptide" evidence="11">
    <location>
        <begin position="1"/>
        <end position="18"/>
    </location>
</feature>
<evidence type="ECO:0000313" key="15">
    <source>
        <dbReference type="Proteomes" id="UP000727407"/>
    </source>
</evidence>
<dbReference type="GO" id="GO:0050852">
    <property type="term" value="P:T cell receptor signaling pathway"/>
    <property type="evidence" value="ECO:0007669"/>
    <property type="project" value="TreeGrafter"/>
</dbReference>
<dbReference type="PROSITE" id="PS50188">
    <property type="entry name" value="B302_SPRY"/>
    <property type="match status" value="1"/>
</dbReference>
<evidence type="ECO:0000256" key="9">
    <source>
        <dbReference type="ARBA" id="ARBA00023319"/>
    </source>
</evidence>
<feature type="transmembrane region" description="Helical" evidence="10">
    <location>
        <begin position="235"/>
        <end position="258"/>
    </location>
</feature>
<dbReference type="PRINTS" id="PR01407">
    <property type="entry name" value="BUTYPHLNCDUF"/>
</dbReference>
<keyword evidence="4 11" id="KW-0732">Signal</keyword>
<dbReference type="PANTHER" id="PTHR24100">
    <property type="entry name" value="BUTYROPHILIN"/>
    <property type="match status" value="1"/>
</dbReference>
<name>A0A8J4X5W8_CLAMG</name>
<protein>
    <submittedName>
        <fullName evidence="14">Butyrophilin subfamily 1 member A1-like isoform X1</fullName>
    </submittedName>
</protein>